<comment type="caution">
    <text evidence="2">The sequence shown here is derived from an EMBL/GenBank/DDBJ whole genome shotgun (WGS) entry which is preliminary data.</text>
</comment>
<evidence type="ECO:0000313" key="2">
    <source>
        <dbReference type="EMBL" id="GBC05660.1"/>
    </source>
</evidence>
<feature type="compositionally biased region" description="Basic and acidic residues" evidence="1">
    <location>
        <begin position="1"/>
        <end position="15"/>
    </location>
</feature>
<evidence type="ECO:0000256" key="1">
    <source>
        <dbReference type="SAM" id="MobiDB-lite"/>
    </source>
</evidence>
<name>A0A2Z6S8G6_9GLOM</name>
<accession>A0A2Z6S8G6</accession>
<feature type="compositionally biased region" description="Polar residues" evidence="1">
    <location>
        <begin position="113"/>
        <end position="136"/>
    </location>
</feature>
<feature type="region of interest" description="Disordered" evidence="1">
    <location>
        <begin position="113"/>
        <end position="144"/>
    </location>
</feature>
<evidence type="ECO:0000313" key="3">
    <source>
        <dbReference type="Proteomes" id="UP000247702"/>
    </source>
</evidence>
<protein>
    <recommendedName>
        <fullName evidence="4">hAT-like transposase RNase-H fold domain-containing protein</fullName>
    </recommendedName>
</protein>
<reference evidence="2 3" key="1">
    <citation type="submission" date="2017-11" db="EMBL/GenBank/DDBJ databases">
        <title>The genome of Rhizophagus clarus HR1 reveals common genetic basis of auxotrophy among arbuscular mycorrhizal fungi.</title>
        <authorList>
            <person name="Kobayashi Y."/>
        </authorList>
    </citation>
    <scope>NUCLEOTIDE SEQUENCE [LARGE SCALE GENOMIC DNA]</scope>
    <source>
        <strain evidence="2 3">HR1</strain>
    </source>
</reference>
<sequence>MKGNRNENKKIMGEAKKKKMTRRGQKNERIPSDHFHDVIVDFISGFIKRNPESLFSSIITTDPLAINELLHTYKDQTPSGLDEQVVLTFSTESLEYTLSKLSGSRTVTFNQSLLSPPSTPYKQQLKQDSKPQSTPIDNGKKLKQKETDNTLKNENVIITGYIPQDQEQAQLLDLVVYDILAKWDNYTLLANLGRWDKVISYFKKSLDFITEQLYPTLSFSIPVYNYLITMLNTVIADEDTLQEIKNAATEAKKKVLDYYPTSNKQMYTIVIVMDLRLKLQYFKKNKWKSPFISQVKAEVTEIWNSTYKNNNLDIESSDNIDDDLLSYIFRKQKTESDELVSYLKEPVISNKTDVLS</sequence>
<organism evidence="2 3">
    <name type="scientific">Rhizophagus clarus</name>
    <dbReference type="NCBI Taxonomy" id="94130"/>
    <lineage>
        <taxon>Eukaryota</taxon>
        <taxon>Fungi</taxon>
        <taxon>Fungi incertae sedis</taxon>
        <taxon>Mucoromycota</taxon>
        <taxon>Glomeromycotina</taxon>
        <taxon>Glomeromycetes</taxon>
        <taxon>Glomerales</taxon>
        <taxon>Glomeraceae</taxon>
        <taxon>Rhizophagus</taxon>
    </lineage>
</organism>
<keyword evidence="3" id="KW-1185">Reference proteome</keyword>
<evidence type="ECO:0008006" key="4">
    <source>
        <dbReference type="Google" id="ProtNLM"/>
    </source>
</evidence>
<dbReference type="AlphaFoldDB" id="A0A2Z6S8G6"/>
<proteinExistence type="predicted"/>
<gene>
    <name evidence="2" type="ORF">RclHR1_06350004</name>
</gene>
<dbReference type="EMBL" id="BEXD01004021">
    <property type="protein sequence ID" value="GBC05660.1"/>
    <property type="molecule type" value="Genomic_DNA"/>
</dbReference>
<dbReference type="Proteomes" id="UP000247702">
    <property type="component" value="Unassembled WGS sequence"/>
</dbReference>
<feature type="region of interest" description="Disordered" evidence="1">
    <location>
        <begin position="1"/>
        <end position="29"/>
    </location>
</feature>